<evidence type="ECO:0000256" key="6">
    <source>
        <dbReference type="HAMAP-Rule" id="MF_00337"/>
    </source>
</evidence>
<comment type="catalytic activity">
    <reaction evidence="6">
        <text>Exonucleolytic cleavage in either 5'- to 3'- or 3'- to 5'-direction to yield nucleoside 5'-phosphates.</text>
        <dbReference type="EC" id="3.1.11.6"/>
    </reaction>
</comment>
<dbReference type="HAMAP" id="MF_00337">
    <property type="entry name" value="Exonuc_7_S"/>
    <property type="match status" value="1"/>
</dbReference>
<dbReference type="PIRSF" id="PIRSF006488">
    <property type="entry name" value="Exonuc_VII_S"/>
    <property type="match status" value="1"/>
</dbReference>
<keyword evidence="3 6" id="KW-0540">Nuclease</keyword>
<comment type="subcellular location">
    <subcellularLocation>
        <location evidence="6">Cytoplasm</location>
    </subcellularLocation>
</comment>
<protein>
    <recommendedName>
        <fullName evidence="6">Exodeoxyribonuclease 7 small subunit</fullName>
        <ecNumber evidence="6">3.1.11.6</ecNumber>
    </recommendedName>
    <alternativeName>
        <fullName evidence="6">Exodeoxyribonuclease VII small subunit</fullName>
        <shortName evidence="6">Exonuclease VII small subunit</shortName>
    </alternativeName>
</protein>
<dbReference type="PANTHER" id="PTHR34137:SF1">
    <property type="entry name" value="EXODEOXYRIBONUCLEASE 7 SMALL SUBUNIT"/>
    <property type="match status" value="1"/>
</dbReference>
<dbReference type="SUPFAM" id="SSF116842">
    <property type="entry name" value="XseB-like"/>
    <property type="match status" value="1"/>
</dbReference>
<dbReference type="GO" id="GO:0006308">
    <property type="term" value="P:DNA catabolic process"/>
    <property type="evidence" value="ECO:0007669"/>
    <property type="project" value="UniProtKB-UniRule"/>
</dbReference>
<sequence length="68" mass="7922">MKKNMTFEAAMTELSQIVDRMESGEATLDESLKLFESGTKLASFCYEKLQNAEQKIREISELEERREE</sequence>
<evidence type="ECO:0000313" key="7">
    <source>
        <dbReference type="EMBL" id="MBE6832868.1"/>
    </source>
</evidence>
<dbReference type="NCBIfam" id="TIGR01280">
    <property type="entry name" value="xseB"/>
    <property type="match status" value="1"/>
</dbReference>
<reference evidence="7" key="1">
    <citation type="submission" date="2019-04" db="EMBL/GenBank/DDBJ databases">
        <title>Evolution of Biomass-Degrading Anaerobic Consortia Revealed by Metagenomics.</title>
        <authorList>
            <person name="Peng X."/>
        </authorList>
    </citation>
    <scope>NUCLEOTIDE SEQUENCE</scope>
    <source>
        <strain evidence="7">SIG551</strain>
    </source>
</reference>
<dbReference type="EC" id="3.1.11.6" evidence="6"/>
<evidence type="ECO:0000256" key="5">
    <source>
        <dbReference type="ARBA" id="ARBA00022839"/>
    </source>
</evidence>
<name>A0A928KQH0_9FIRM</name>
<dbReference type="PANTHER" id="PTHR34137">
    <property type="entry name" value="EXODEOXYRIBONUCLEASE 7 SMALL SUBUNIT"/>
    <property type="match status" value="1"/>
</dbReference>
<organism evidence="7 8">
    <name type="scientific">Faecalispora sporosphaeroides</name>
    <dbReference type="NCBI Taxonomy" id="1549"/>
    <lineage>
        <taxon>Bacteria</taxon>
        <taxon>Bacillati</taxon>
        <taxon>Bacillota</taxon>
        <taxon>Clostridia</taxon>
        <taxon>Eubacteriales</taxon>
        <taxon>Oscillospiraceae</taxon>
        <taxon>Faecalispora</taxon>
    </lineage>
</organism>
<dbReference type="AlphaFoldDB" id="A0A928KQH0"/>
<dbReference type="GO" id="GO:0008855">
    <property type="term" value="F:exodeoxyribonuclease VII activity"/>
    <property type="evidence" value="ECO:0007669"/>
    <property type="project" value="UniProtKB-UniRule"/>
</dbReference>
<gene>
    <name evidence="6 7" type="primary">xseB</name>
    <name evidence="7" type="ORF">E7512_04680</name>
</gene>
<comment type="subunit">
    <text evidence="6">Heterooligomer composed of large and small subunits.</text>
</comment>
<dbReference type="GO" id="GO:0005829">
    <property type="term" value="C:cytosol"/>
    <property type="evidence" value="ECO:0007669"/>
    <property type="project" value="TreeGrafter"/>
</dbReference>
<keyword evidence="4 6" id="KW-0378">Hydrolase</keyword>
<dbReference type="InterPro" id="IPR003761">
    <property type="entry name" value="Exonuc_VII_S"/>
</dbReference>
<comment type="caution">
    <text evidence="7">The sequence shown here is derived from an EMBL/GenBank/DDBJ whole genome shotgun (WGS) entry which is preliminary data.</text>
</comment>
<evidence type="ECO:0000256" key="1">
    <source>
        <dbReference type="ARBA" id="ARBA00009998"/>
    </source>
</evidence>
<dbReference type="Pfam" id="PF02609">
    <property type="entry name" value="Exonuc_VII_S"/>
    <property type="match status" value="1"/>
</dbReference>
<keyword evidence="5 6" id="KW-0269">Exonuclease</keyword>
<dbReference type="InterPro" id="IPR037004">
    <property type="entry name" value="Exonuc_VII_ssu_sf"/>
</dbReference>
<accession>A0A928KQH0</accession>
<dbReference type="RefSeq" id="WP_020071674.1">
    <property type="nucleotide sequence ID" value="NZ_JBKWRC010000001.1"/>
</dbReference>
<dbReference type="Proteomes" id="UP000754750">
    <property type="component" value="Unassembled WGS sequence"/>
</dbReference>
<comment type="function">
    <text evidence="6">Bidirectionally degrades single-stranded DNA into large acid-insoluble oligonucleotides, which are then degraded further into small acid-soluble oligonucleotides.</text>
</comment>
<dbReference type="Gene3D" id="1.10.287.1040">
    <property type="entry name" value="Exonuclease VII, small subunit"/>
    <property type="match status" value="1"/>
</dbReference>
<dbReference type="NCBIfam" id="NF002140">
    <property type="entry name" value="PRK00977.1-4"/>
    <property type="match status" value="1"/>
</dbReference>
<comment type="similarity">
    <text evidence="1 6">Belongs to the XseB family.</text>
</comment>
<dbReference type="EMBL" id="SVNY01000002">
    <property type="protein sequence ID" value="MBE6832868.1"/>
    <property type="molecule type" value="Genomic_DNA"/>
</dbReference>
<keyword evidence="2 6" id="KW-0963">Cytoplasm</keyword>
<dbReference type="GO" id="GO:0009318">
    <property type="term" value="C:exodeoxyribonuclease VII complex"/>
    <property type="evidence" value="ECO:0007669"/>
    <property type="project" value="UniProtKB-UniRule"/>
</dbReference>
<evidence type="ECO:0000313" key="8">
    <source>
        <dbReference type="Proteomes" id="UP000754750"/>
    </source>
</evidence>
<evidence type="ECO:0000256" key="2">
    <source>
        <dbReference type="ARBA" id="ARBA00022490"/>
    </source>
</evidence>
<evidence type="ECO:0000256" key="3">
    <source>
        <dbReference type="ARBA" id="ARBA00022722"/>
    </source>
</evidence>
<evidence type="ECO:0000256" key="4">
    <source>
        <dbReference type="ARBA" id="ARBA00022801"/>
    </source>
</evidence>
<proteinExistence type="inferred from homology"/>